<protein>
    <recommendedName>
        <fullName evidence="3">DUF4340 domain-containing protein</fullName>
    </recommendedName>
</protein>
<dbReference type="RefSeq" id="WP_379560344.1">
    <property type="nucleotide sequence ID" value="NZ_JBHUMX010000005.1"/>
</dbReference>
<sequence length="127" mass="14405">MKKISIFIIAIIAVIVMFTVVNMSTYPDLPVNSISPKEAIEKLKKANQIDLVKISQDDNDAWYITENQNGVTEVDENIKKFMSSNGWAFTEKEGSGLFFKKDSGESSVVTTEMWTKKYFLVKVPSHF</sequence>
<evidence type="ECO:0000313" key="1">
    <source>
        <dbReference type="EMBL" id="MFD2627684.1"/>
    </source>
</evidence>
<evidence type="ECO:0008006" key="3">
    <source>
        <dbReference type="Google" id="ProtNLM"/>
    </source>
</evidence>
<gene>
    <name evidence="1" type="ORF">ACFSUN_02620</name>
</gene>
<comment type="caution">
    <text evidence="1">The sequence shown here is derived from an EMBL/GenBank/DDBJ whole genome shotgun (WGS) entry which is preliminary data.</text>
</comment>
<reference evidence="2" key="1">
    <citation type="journal article" date="2019" name="Int. J. Syst. Evol. Microbiol.">
        <title>The Global Catalogue of Microorganisms (GCM) 10K type strain sequencing project: providing services to taxonomists for standard genome sequencing and annotation.</title>
        <authorList>
            <consortium name="The Broad Institute Genomics Platform"/>
            <consortium name="The Broad Institute Genome Sequencing Center for Infectious Disease"/>
            <person name="Wu L."/>
            <person name="Ma J."/>
        </authorList>
    </citation>
    <scope>NUCLEOTIDE SEQUENCE [LARGE SCALE GENOMIC DNA]</scope>
    <source>
        <strain evidence="2">TISTR 1858</strain>
    </source>
</reference>
<dbReference type="Proteomes" id="UP001597451">
    <property type="component" value="Unassembled WGS sequence"/>
</dbReference>
<accession>A0ABW5PWE0</accession>
<organism evidence="1 2">
    <name type="scientific">Oceanobacillus kapialis</name>
    <dbReference type="NCBI Taxonomy" id="481353"/>
    <lineage>
        <taxon>Bacteria</taxon>
        <taxon>Bacillati</taxon>
        <taxon>Bacillota</taxon>
        <taxon>Bacilli</taxon>
        <taxon>Bacillales</taxon>
        <taxon>Bacillaceae</taxon>
        <taxon>Oceanobacillus</taxon>
    </lineage>
</organism>
<dbReference type="EMBL" id="JBHUMX010000005">
    <property type="protein sequence ID" value="MFD2627684.1"/>
    <property type="molecule type" value="Genomic_DNA"/>
</dbReference>
<evidence type="ECO:0000313" key="2">
    <source>
        <dbReference type="Proteomes" id="UP001597451"/>
    </source>
</evidence>
<name>A0ABW5PWE0_9BACI</name>
<proteinExistence type="predicted"/>
<keyword evidence="2" id="KW-1185">Reference proteome</keyword>